<protein>
    <submittedName>
        <fullName evidence="3">Uncharacterized protein</fullName>
    </submittedName>
</protein>
<dbReference type="WBParaSite" id="TCONS_00011466.p1">
    <property type="protein sequence ID" value="TCONS_00011466.p1"/>
    <property type="gene ID" value="XLOC_005898"/>
</dbReference>
<evidence type="ECO:0000313" key="2">
    <source>
        <dbReference type="Proteomes" id="UP000035681"/>
    </source>
</evidence>
<sequence length="109" mass="13078">KPCTCSYFVIPIFYFKTIFFITNMLTIWKEIIVPNSLILLVANNFDVLHSLVEREYMLQKDPINPSTHLQVLQLLGSWYPPLKQYLFQSILFYQNLRNKYLPYKIKLIE</sequence>
<organism evidence="2 3">
    <name type="scientific">Strongyloides stercoralis</name>
    <name type="common">Threadworm</name>
    <dbReference type="NCBI Taxonomy" id="6248"/>
    <lineage>
        <taxon>Eukaryota</taxon>
        <taxon>Metazoa</taxon>
        <taxon>Ecdysozoa</taxon>
        <taxon>Nematoda</taxon>
        <taxon>Chromadorea</taxon>
        <taxon>Rhabditida</taxon>
        <taxon>Tylenchina</taxon>
        <taxon>Panagrolaimomorpha</taxon>
        <taxon>Strongyloidoidea</taxon>
        <taxon>Strongyloididae</taxon>
        <taxon>Strongyloides</taxon>
    </lineage>
</organism>
<evidence type="ECO:0000313" key="3">
    <source>
        <dbReference type="WBParaSite" id="TCONS_00011466.p1"/>
    </source>
</evidence>
<accession>A0AAF5DF05</accession>
<feature type="transmembrane region" description="Helical" evidence="1">
    <location>
        <begin position="6"/>
        <end position="28"/>
    </location>
</feature>
<dbReference type="AlphaFoldDB" id="A0AAF5DF05"/>
<proteinExistence type="predicted"/>
<keyword evidence="2" id="KW-1185">Reference proteome</keyword>
<dbReference type="Proteomes" id="UP000035681">
    <property type="component" value="Unplaced"/>
</dbReference>
<keyword evidence="1" id="KW-0472">Membrane</keyword>
<reference evidence="3" key="1">
    <citation type="submission" date="2024-02" db="UniProtKB">
        <authorList>
            <consortium name="WormBaseParasite"/>
        </authorList>
    </citation>
    <scope>IDENTIFICATION</scope>
</reference>
<keyword evidence="1" id="KW-1133">Transmembrane helix</keyword>
<name>A0AAF5DF05_STRER</name>
<keyword evidence="1" id="KW-0812">Transmembrane</keyword>
<evidence type="ECO:0000256" key="1">
    <source>
        <dbReference type="SAM" id="Phobius"/>
    </source>
</evidence>